<gene>
    <name evidence="1" type="ORF">RHMOL_Rhmol05G0242100</name>
</gene>
<protein>
    <submittedName>
        <fullName evidence="1">Uncharacterized protein</fullName>
    </submittedName>
</protein>
<proteinExistence type="predicted"/>
<accession>A0ACC0NSR3</accession>
<dbReference type="EMBL" id="CM046392">
    <property type="protein sequence ID" value="KAI8556301.1"/>
    <property type="molecule type" value="Genomic_DNA"/>
</dbReference>
<evidence type="ECO:0000313" key="1">
    <source>
        <dbReference type="EMBL" id="KAI8556301.1"/>
    </source>
</evidence>
<organism evidence="1 2">
    <name type="scientific">Rhododendron molle</name>
    <name type="common">Chinese azalea</name>
    <name type="synonym">Azalea mollis</name>
    <dbReference type="NCBI Taxonomy" id="49168"/>
    <lineage>
        <taxon>Eukaryota</taxon>
        <taxon>Viridiplantae</taxon>
        <taxon>Streptophyta</taxon>
        <taxon>Embryophyta</taxon>
        <taxon>Tracheophyta</taxon>
        <taxon>Spermatophyta</taxon>
        <taxon>Magnoliopsida</taxon>
        <taxon>eudicotyledons</taxon>
        <taxon>Gunneridae</taxon>
        <taxon>Pentapetalae</taxon>
        <taxon>asterids</taxon>
        <taxon>Ericales</taxon>
        <taxon>Ericaceae</taxon>
        <taxon>Ericoideae</taxon>
        <taxon>Rhodoreae</taxon>
        <taxon>Rhododendron</taxon>
    </lineage>
</organism>
<name>A0ACC0NSR3_RHOML</name>
<keyword evidence="2" id="KW-1185">Reference proteome</keyword>
<reference evidence="1" key="1">
    <citation type="submission" date="2022-02" db="EMBL/GenBank/DDBJ databases">
        <title>Plant Genome Project.</title>
        <authorList>
            <person name="Zhang R.-G."/>
        </authorList>
    </citation>
    <scope>NUCLEOTIDE SEQUENCE</scope>
    <source>
        <strain evidence="1">AT1</strain>
    </source>
</reference>
<dbReference type="Proteomes" id="UP001062846">
    <property type="component" value="Chromosome 5"/>
</dbReference>
<sequence>MVLQEGPIDRSLLTFQQSHCSHSIWANNGESPVDSKTLKVQQTEARLKKLDPSAPPVSQLIRQAGYTEENVWQQARGYNLRLIGGVLMSDHSGSQVHLAYLTLLEDLMIVRRWGCACLSNPYHYLCHDCHSAKQNVCGAFILLQLWSWERFPFVAPGHLGTRERPPGSPLGAWWDDHFHSPDLATYVVGYYRNYFDMQRSDEVVWRPYSEELIASLPPNCRAGRAIWMAKPLHGKDWNVGQKDYRQDHRAELEMWNNRLDHIVPAGEADPHEYAYQVDDPYVTWYESITIQYISRLGGGVNKAMRLFERLRTVQIMEDIDLDELRSIGEDGVGAMEYLEKWLRKRPPMAPNQPQAEGVNLSPNQPQTG</sequence>
<evidence type="ECO:0000313" key="2">
    <source>
        <dbReference type="Proteomes" id="UP001062846"/>
    </source>
</evidence>
<comment type="caution">
    <text evidence="1">The sequence shown here is derived from an EMBL/GenBank/DDBJ whole genome shotgun (WGS) entry which is preliminary data.</text>
</comment>